<feature type="chain" id="PRO_5045844395" evidence="1">
    <location>
        <begin position="20"/>
        <end position="385"/>
    </location>
</feature>
<gene>
    <name evidence="3" type="ORF">SHI21_04415</name>
</gene>
<dbReference type="Pfam" id="PF08486">
    <property type="entry name" value="SpoIID"/>
    <property type="match status" value="1"/>
</dbReference>
<organism evidence="3 4">
    <name type="scientific">Bacteriovorax antarcticus</name>
    <dbReference type="NCBI Taxonomy" id="3088717"/>
    <lineage>
        <taxon>Bacteria</taxon>
        <taxon>Pseudomonadati</taxon>
        <taxon>Bdellovibrionota</taxon>
        <taxon>Bacteriovoracia</taxon>
        <taxon>Bacteriovoracales</taxon>
        <taxon>Bacteriovoracaceae</taxon>
        <taxon>Bacteriovorax</taxon>
    </lineage>
</organism>
<keyword evidence="4" id="KW-1185">Reference proteome</keyword>
<dbReference type="InterPro" id="IPR013486">
    <property type="entry name" value="SpoIID/LytB"/>
</dbReference>
<evidence type="ECO:0000313" key="3">
    <source>
        <dbReference type="EMBL" id="MEA9355426.1"/>
    </source>
</evidence>
<evidence type="ECO:0000259" key="2">
    <source>
        <dbReference type="Pfam" id="PF08486"/>
    </source>
</evidence>
<comment type="caution">
    <text evidence="3">The sequence shown here is derived from an EMBL/GenBank/DDBJ whole genome shotgun (WGS) entry which is preliminary data.</text>
</comment>
<dbReference type="RefSeq" id="WP_323574966.1">
    <property type="nucleotide sequence ID" value="NZ_JAYGJQ010000001.1"/>
</dbReference>
<accession>A0ABU5VQZ8</accession>
<reference evidence="3 4" key="1">
    <citation type="submission" date="2023-11" db="EMBL/GenBank/DDBJ databases">
        <title>A Novel Polar Bacteriovorax (B. antarcticus) Isolated from the Biocrust in Antarctica.</title>
        <authorList>
            <person name="Mun W."/>
            <person name="Choi S.Y."/>
            <person name="Mitchell R.J."/>
        </authorList>
    </citation>
    <scope>NUCLEOTIDE SEQUENCE [LARGE SCALE GENOMIC DNA]</scope>
    <source>
        <strain evidence="3 4">PP10</strain>
    </source>
</reference>
<sequence>MLKLFFITLLIVISSVQEAFSGPVVSVRIGKSLKNIHVTGLDLKRHLIFNNDFKSYTGKKTVKFNCETYTTLNNQRNKPILLATLESPTGLLSYENVKYQGLFKVVTNPKGDSCDIINDIPMEAYISSLLTKEMNSKWPIEALKAQAVAARSYALHKMKSQQVSKELGSEAFYDLESSEKHQVSGAFFDSTPSTVLAASETRGEVLLTADGQLRPIFFNSKCGGKTLRPDQVWHNREPSYQSVNCPFCHNIGPKSWSKWISQDRMKDFFRWASEKKILQEKLESNFSSVVLVPDNIDKFTVNFYINDRPYIVEKAALRRFFGNVLFPSNSFALEVKHGNFTAYGEGLGHGVGLCQMGAFAMARMGWSYKKILAHYFPEHVLKKMY</sequence>
<evidence type="ECO:0000256" key="1">
    <source>
        <dbReference type="SAM" id="SignalP"/>
    </source>
</evidence>
<dbReference type="Proteomes" id="UP001302274">
    <property type="component" value="Unassembled WGS sequence"/>
</dbReference>
<proteinExistence type="predicted"/>
<dbReference type="EMBL" id="JAYGJQ010000001">
    <property type="protein sequence ID" value="MEA9355426.1"/>
    <property type="molecule type" value="Genomic_DNA"/>
</dbReference>
<evidence type="ECO:0000313" key="4">
    <source>
        <dbReference type="Proteomes" id="UP001302274"/>
    </source>
</evidence>
<feature type="domain" description="Sporulation stage II protein D amidase enhancer LytB N-terminal" evidence="2">
    <location>
        <begin position="112"/>
        <end position="206"/>
    </location>
</feature>
<feature type="signal peptide" evidence="1">
    <location>
        <begin position="1"/>
        <end position="19"/>
    </location>
</feature>
<name>A0ABU5VQZ8_9BACT</name>
<protein>
    <submittedName>
        <fullName evidence="3">SpoIID/LytB domain-containing protein</fullName>
    </submittedName>
</protein>
<keyword evidence="1" id="KW-0732">Signal</keyword>
<dbReference type="NCBIfam" id="TIGR02669">
    <property type="entry name" value="SpoIID_LytB"/>
    <property type="match status" value="1"/>
</dbReference>
<dbReference type="InterPro" id="IPR013693">
    <property type="entry name" value="SpoIID/LytB_N"/>
</dbReference>